<dbReference type="EMBL" id="DSUJ01000011">
    <property type="protein sequence ID" value="HFI92475.1"/>
    <property type="molecule type" value="Genomic_DNA"/>
</dbReference>
<sequence>MKKLSDYIGRNLLIYQKSFWEREFEFRSDGELLGLMRYPKFFSEMAECEIDKEKYTFKRPHIFSNNIEVRKQGYELPIAKMISNFFATKGELDLPRGKKIFMKFGALQTNAEIYAGEYELIATLYYKFSFKEKCKIEIEKRSEILDDYPWIIFLAFYFVQLKRRNTGIVH</sequence>
<organism evidence="1">
    <name type="scientific">Ignavibacterium album</name>
    <dbReference type="NCBI Taxonomy" id="591197"/>
    <lineage>
        <taxon>Bacteria</taxon>
        <taxon>Pseudomonadati</taxon>
        <taxon>Ignavibacteriota</taxon>
        <taxon>Ignavibacteria</taxon>
        <taxon>Ignavibacteriales</taxon>
        <taxon>Ignavibacteriaceae</taxon>
        <taxon>Ignavibacterium</taxon>
    </lineage>
</organism>
<proteinExistence type="predicted"/>
<dbReference type="AlphaFoldDB" id="A0A7V2ZM59"/>
<evidence type="ECO:0000313" key="1">
    <source>
        <dbReference type="EMBL" id="HFI92475.1"/>
    </source>
</evidence>
<gene>
    <name evidence="1" type="ORF">ENS31_13240</name>
</gene>
<name>A0A7V2ZM59_9BACT</name>
<reference evidence="1" key="1">
    <citation type="journal article" date="2020" name="mSystems">
        <title>Genome- and Community-Level Interaction Insights into Carbon Utilization and Element Cycling Functions of Hydrothermarchaeota in Hydrothermal Sediment.</title>
        <authorList>
            <person name="Zhou Z."/>
            <person name="Liu Y."/>
            <person name="Xu W."/>
            <person name="Pan J."/>
            <person name="Luo Z.H."/>
            <person name="Li M."/>
        </authorList>
    </citation>
    <scope>NUCLEOTIDE SEQUENCE [LARGE SCALE GENOMIC DNA]</scope>
    <source>
        <strain evidence="1">SpSt-479</strain>
    </source>
</reference>
<accession>A0A7V2ZM59</accession>
<comment type="caution">
    <text evidence="1">The sequence shown here is derived from an EMBL/GenBank/DDBJ whole genome shotgun (WGS) entry which is preliminary data.</text>
</comment>
<protein>
    <submittedName>
        <fullName evidence="1">Uncharacterized protein</fullName>
    </submittedName>
</protein>